<proteinExistence type="inferred from homology"/>
<evidence type="ECO:0000256" key="1">
    <source>
        <dbReference type="ARBA" id="ARBA00008282"/>
    </source>
</evidence>
<feature type="chain" id="PRO_5020848905" description="FAD:protein FMN transferase" evidence="13">
    <location>
        <begin position="21"/>
        <end position="353"/>
    </location>
</feature>
<dbReference type="InterPro" id="IPR003374">
    <property type="entry name" value="ApbE-like_sf"/>
</dbReference>
<dbReference type="GO" id="GO:0046872">
    <property type="term" value="F:metal ion binding"/>
    <property type="evidence" value="ECO:0007669"/>
    <property type="project" value="UniProtKB-UniRule"/>
</dbReference>
<keyword evidence="13" id="KW-0732">Signal</keyword>
<comment type="similarity">
    <text evidence="1 11 13">Belongs to the ApbE family.</text>
</comment>
<keyword evidence="5 11" id="KW-0808">Transferase</keyword>
<feature type="signal peptide" evidence="13">
    <location>
        <begin position="1"/>
        <end position="20"/>
    </location>
</feature>
<keyword evidence="8 11" id="KW-0460">Magnesium</keyword>
<evidence type="ECO:0000256" key="7">
    <source>
        <dbReference type="ARBA" id="ARBA00022827"/>
    </source>
</evidence>
<feature type="binding site" evidence="12">
    <location>
        <position position="302"/>
    </location>
    <ligand>
        <name>Mg(2+)</name>
        <dbReference type="ChEBI" id="CHEBI:18420"/>
    </ligand>
</feature>
<feature type="binding site" evidence="12">
    <location>
        <position position="298"/>
    </location>
    <ligand>
        <name>Mg(2+)</name>
        <dbReference type="ChEBI" id="CHEBI:18420"/>
    </ligand>
</feature>
<comment type="subcellular location">
    <subcellularLocation>
        <location evidence="13">Cell inner membrane</location>
        <topology evidence="13">Lipid-anchor</topology>
        <orientation evidence="13">Periplasmic side</orientation>
    </subcellularLocation>
</comment>
<keyword evidence="4 11" id="KW-0285">Flavoprotein</keyword>
<evidence type="ECO:0000256" key="11">
    <source>
        <dbReference type="PIRNR" id="PIRNR006268"/>
    </source>
</evidence>
<keyword evidence="13" id="KW-1003">Cell membrane</keyword>
<dbReference type="GO" id="GO:0005886">
    <property type="term" value="C:plasma membrane"/>
    <property type="evidence" value="ECO:0007669"/>
    <property type="project" value="UniProtKB-SubCell"/>
</dbReference>
<comment type="function">
    <text evidence="13">Flavin transferase that catalyzes the transfer of the FMN moiety of FAD and its covalent binding to the hydroxyl group of a threonine residue in a target flavoprotein.</text>
</comment>
<evidence type="ECO:0000256" key="3">
    <source>
        <dbReference type="ARBA" id="ARBA00016337"/>
    </source>
</evidence>
<dbReference type="PROSITE" id="PS51257">
    <property type="entry name" value="PROKAR_LIPOPROTEIN"/>
    <property type="match status" value="1"/>
</dbReference>
<keyword evidence="13 14" id="KW-0449">Lipoprotein</keyword>
<keyword evidence="15" id="KW-1185">Reference proteome</keyword>
<evidence type="ECO:0000256" key="13">
    <source>
        <dbReference type="RuleBase" id="RU363002"/>
    </source>
</evidence>
<organism evidence="14 15">
    <name type="scientific">Celerinatantimonas diazotrophica</name>
    <dbReference type="NCBI Taxonomy" id="412034"/>
    <lineage>
        <taxon>Bacteria</taxon>
        <taxon>Pseudomonadati</taxon>
        <taxon>Pseudomonadota</taxon>
        <taxon>Gammaproteobacteria</taxon>
        <taxon>Celerinatantimonadaceae</taxon>
        <taxon>Celerinatantimonas</taxon>
    </lineage>
</organism>
<dbReference type="SUPFAM" id="SSF143631">
    <property type="entry name" value="ApbE-like"/>
    <property type="match status" value="1"/>
</dbReference>
<dbReference type="OrthoDB" id="9778595at2"/>
<evidence type="ECO:0000256" key="2">
    <source>
        <dbReference type="ARBA" id="ARBA00011955"/>
    </source>
</evidence>
<dbReference type="GO" id="GO:0016740">
    <property type="term" value="F:transferase activity"/>
    <property type="evidence" value="ECO:0007669"/>
    <property type="project" value="UniProtKB-UniRule"/>
</dbReference>
<evidence type="ECO:0000256" key="9">
    <source>
        <dbReference type="ARBA" id="ARBA00031306"/>
    </source>
</evidence>
<dbReference type="InterPro" id="IPR024932">
    <property type="entry name" value="ApbE"/>
</dbReference>
<accession>A0A4R1K1X0</accession>
<evidence type="ECO:0000256" key="12">
    <source>
        <dbReference type="PIRSR" id="PIRSR006268-2"/>
    </source>
</evidence>
<protein>
    <recommendedName>
        <fullName evidence="3 11">FAD:protein FMN transferase</fullName>
        <ecNumber evidence="2 11">2.7.1.180</ecNumber>
    </recommendedName>
    <alternativeName>
        <fullName evidence="9 11">Flavin transferase</fullName>
    </alternativeName>
</protein>
<evidence type="ECO:0000313" key="14">
    <source>
        <dbReference type="EMBL" id="TCK57807.1"/>
    </source>
</evidence>
<dbReference type="PIRSF" id="PIRSF006268">
    <property type="entry name" value="ApbE"/>
    <property type="match status" value="1"/>
</dbReference>
<name>A0A4R1K1X0_9GAMM</name>
<evidence type="ECO:0000256" key="4">
    <source>
        <dbReference type="ARBA" id="ARBA00022630"/>
    </source>
</evidence>
<keyword evidence="6 11" id="KW-0479">Metal-binding</keyword>
<comment type="caution">
    <text evidence="14">The sequence shown here is derived from an EMBL/GenBank/DDBJ whole genome shotgun (WGS) entry which is preliminary data.</text>
</comment>
<keyword evidence="7 11" id="KW-0274">FAD</keyword>
<comment type="catalytic activity">
    <reaction evidence="10 11 13">
        <text>L-threonyl-[protein] + FAD = FMN-L-threonyl-[protein] + AMP + H(+)</text>
        <dbReference type="Rhea" id="RHEA:36847"/>
        <dbReference type="Rhea" id="RHEA-COMP:11060"/>
        <dbReference type="Rhea" id="RHEA-COMP:11061"/>
        <dbReference type="ChEBI" id="CHEBI:15378"/>
        <dbReference type="ChEBI" id="CHEBI:30013"/>
        <dbReference type="ChEBI" id="CHEBI:57692"/>
        <dbReference type="ChEBI" id="CHEBI:74257"/>
        <dbReference type="ChEBI" id="CHEBI:456215"/>
        <dbReference type="EC" id="2.7.1.180"/>
    </reaction>
</comment>
<evidence type="ECO:0000256" key="10">
    <source>
        <dbReference type="ARBA" id="ARBA00048540"/>
    </source>
</evidence>
<dbReference type="RefSeq" id="WP_131912348.1">
    <property type="nucleotide sequence ID" value="NZ_OU594967.1"/>
</dbReference>
<evidence type="ECO:0000256" key="6">
    <source>
        <dbReference type="ARBA" id="ARBA00022723"/>
    </source>
</evidence>
<evidence type="ECO:0000313" key="15">
    <source>
        <dbReference type="Proteomes" id="UP000295565"/>
    </source>
</evidence>
<feature type="binding site" evidence="12">
    <location>
        <position position="179"/>
    </location>
    <ligand>
        <name>Mg(2+)</name>
        <dbReference type="ChEBI" id="CHEBI:18420"/>
    </ligand>
</feature>
<sequence>MFKRHLFRSGIFCLMMGSLALFLSSCSKPIKIEKLSGYAQGTTYHISWWSQKPISKNKVQGQFSNKLASIDKELSTWRNDSYISRFNQSSSTQWQKASKDFIGLIELAKQINAKTHGCYDPTIGPLFDLWGFHKDVLHVPSASQIAAVKHDLGIDKIKVDKSRGMIRKTLPGVQLDFSSMGEGYTIGKLSQILEHDGIHNYIVEFGGDMKIKGHKPGGEKWRIAIERPIPTQDGIEPYRIVTINDESGVTLDTSGTYHHSFDDKGKEYSHILDPRTGAPITHDLVSASVFGHVAKVSDAWATAMLCLGPKQGLEVAKKQHLSVFFIRKDKKTFKSFESPALEKSKRVAFAAKN</sequence>
<dbReference type="EC" id="2.7.1.180" evidence="2 11"/>
<dbReference type="PANTHER" id="PTHR30040:SF2">
    <property type="entry name" value="FAD:PROTEIN FMN TRANSFERASE"/>
    <property type="match status" value="1"/>
</dbReference>
<dbReference type="AlphaFoldDB" id="A0A4R1K1X0"/>
<dbReference type="EMBL" id="SMGD01000012">
    <property type="protein sequence ID" value="TCK57807.1"/>
    <property type="molecule type" value="Genomic_DNA"/>
</dbReference>
<dbReference type="PANTHER" id="PTHR30040">
    <property type="entry name" value="THIAMINE BIOSYNTHESIS LIPOPROTEIN APBE"/>
    <property type="match status" value="1"/>
</dbReference>
<dbReference type="Proteomes" id="UP000295565">
    <property type="component" value="Unassembled WGS sequence"/>
</dbReference>
<comment type="cofactor">
    <cofactor evidence="12">
        <name>Mg(2+)</name>
        <dbReference type="ChEBI" id="CHEBI:18420"/>
    </cofactor>
    <cofactor evidence="12">
        <name>Mn(2+)</name>
        <dbReference type="ChEBI" id="CHEBI:29035"/>
    </cofactor>
    <text evidence="12">Magnesium. Can also use manganese.</text>
</comment>
<keyword evidence="13" id="KW-0997">Cell inner membrane</keyword>
<dbReference type="Pfam" id="PF02424">
    <property type="entry name" value="ApbE"/>
    <property type="match status" value="1"/>
</dbReference>
<dbReference type="Gene3D" id="3.10.520.10">
    <property type="entry name" value="ApbE-like domains"/>
    <property type="match status" value="1"/>
</dbReference>
<gene>
    <name evidence="14" type="ORF">EV690_1503</name>
</gene>
<evidence type="ECO:0000256" key="8">
    <source>
        <dbReference type="ARBA" id="ARBA00022842"/>
    </source>
</evidence>
<evidence type="ECO:0000256" key="5">
    <source>
        <dbReference type="ARBA" id="ARBA00022679"/>
    </source>
</evidence>
<keyword evidence="13" id="KW-0472">Membrane</keyword>
<reference evidence="14 15" key="1">
    <citation type="submission" date="2019-03" db="EMBL/GenBank/DDBJ databases">
        <title>Genomic Encyclopedia of Type Strains, Phase IV (KMG-IV): sequencing the most valuable type-strain genomes for metagenomic binning, comparative biology and taxonomic classification.</title>
        <authorList>
            <person name="Goeker M."/>
        </authorList>
    </citation>
    <scope>NUCLEOTIDE SEQUENCE [LARGE SCALE GENOMIC DNA]</scope>
    <source>
        <strain evidence="14 15">DSM 18577</strain>
    </source>
</reference>